<organism evidence="2 3">
    <name type="scientific">Phytophthora megakarya</name>
    <dbReference type="NCBI Taxonomy" id="4795"/>
    <lineage>
        <taxon>Eukaryota</taxon>
        <taxon>Sar</taxon>
        <taxon>Stramenopiles</taxon>
        <taxon>Oomycota</taxon>
        <taxon>Peronosporomycetes</taxon>
        <taxon>Peronosporales</taxon>
        <taxon>Peronosporaceae</taxon>
        <taxon>Phytophthora</taxon>
    </lineage>
</organism>
<name>A0A225WPI8_9STRA</name>
<keyword evidence="1" id="KW-0472">Membrane</keyword>
<protein>
    <recommendedName>
        <fullName evidence="4">Transmembrane protein</fullName>
    </recommendedName>
</protein>
<dbReference type="Proteomes" id="UP000198211">
    <property type="component" value="Unassembled WGS sequence"/>
</dbReference>
<feature type="transmembrane region" description="Helical" evidence="1">
    <location>
        <begin position="71"/>
        <end position="89"/>
    </location>
</feature>
<keyword evidence="1" id="KW-1133">Transmembrane helix</keyword>
<proteinExistence type="predicted"/>
<sequence>MSRSERLQYLRYALKVLHIVEFVVLIEFTEVVVPMVYCIYLSIIYRLPNRVYHAQLRGIDDATLQHNVLNVLGYSMLELLSFLILCYILQRKVGVSSIRQLAFVLSSQWQVVQSKFILWVVHSVQAPVDHFGVDFSFQFQWLHGNTSNIWR</sequence>
<accession>A0A225WPI8</accession>
<evidence type="ECO:0000256" key="1">
    <source>
        <dbReference type="SAM" id="Phobius"/>
    </source>
</evidence>
<keyword evidence="1" id="KW-0812">Transmembrane</keyword>
<dbReference type="OrthoDB" id="117592at2759"/>
<evidence type="ECO:0000313" key="3">
    <source>
        <dbReference type="Proteomes" id="UP000198211"/>
    </source>
</evidence>
<feature type="transmembrane region" description="Helical" evidence="1">
    <location>
        <begin position="12"/>
        <end position="45"/>
    </location>
</feature>
<reference evidence="3" key="1">
    <citation type="submission" date="2017-03" db="EMBL/GenBank/DDBJ databases">
        <title>Phytopthora megakarya and P. palmivora, two closely related causual agents of cacao black pod achieved similar genome size and gene model numbers by different mechanisms.</title>
        <authorList>
            <person name="Ali S."/>
            <person name="Shao J."/>
            <person name="Larry D.J."/>
            <person name="Kronmiller B."/>
            <person name="Shen D."/>
            <person name="Strem M.D."/>
            <person name="Melnick R.L."/>
            <person name="Guiltinan M.J."/>
            <person name="Tyler B.M."/>
            <person name="Meinhardt L.W."/>
            <person name="Bailey B.A."/>
        </authorList>
    </citation>
    <scope>NUCLEOTIDE SEQUENCE [LARGE SCALE GENOMIC DNA]</scope>
    <source>
        <strain evidence="3">zdho120</strain>
    </source>
</reference>
<evidence type="ECO:0000313" key="2">
    <source>
        <dbReference type="EMBL" id="OWZ19464.1"/>
    </source>
</evidence>
<dbReference type="EMBL" id="NBNE01000439">
    <property type="protein sequence ID" value="OWZ19464.1"/>
    <property type="molecule type" value="Genomic_DNA"/>
</dbReference>
<gene>
    <name evidence="2" type="ORF">PHMEG_0006279</name>
</gene>
<comment type="caution">
    <text evidence="2">The sequence shown here is derived from an EMBL/GenBank/DDBJ whole genome shotgun (WGS) entry which is preliminary data.</text>
</comment>
<keyword evidence="3" id="KW-1185">Reference proteome</keyword>
<dbReference type="AlphaFoldDB" id="A0A225WPI8"/>
<evidence type="ECO:0008006" key="4">
    <source>
        <dbReference type="Google" id="ProtNLM"/>
    </source>
</evidence>